<comment type="caution">
    <text evidence="12">The sequence shown here is derived from an EMBL/GenBank/DDBJ whole genome shotgun (WGS) entry which is preliminary data.</text>
</comment>
<dbReference type="SUPFAM" id="SSF54791">
    <property type="entry name" value="Eukaryotic type KH-domain (KH-domain type I)"/>
    <property type="match status" value="1"/>
</dbReference>
<evidence type="ECO:0000256" key="9">
    <source>
        <dbReference type="SAM" id="Coils"/>
    </source>
</evidence>
<evidence type="ECO:0000256" key="1">
    <source>
        <dbReference type="ARBA" id="ARBA00004604"/>
    </source>
</evidence>
<feature type="region of interest" description="Disordered" evidence="10">
    <location>
        <begin position="582"/>
        <end position="611"/>
    </location>
</feature>
<evidence type="ECO:0000256" key="10">
    <source>
        <dbReference type="SAM" id="MobiDB-lite"/>
    </source>
</evidence>
<dbReference type="CDD" id="cd22392">
    <property type="entry name" value="KH-I_PNO1_rpt2"/>
    <property type="match status" value="1"/>
</dbReference>
<dbReference type="InterPro" id="IPR041174">
    <property type="entry name" value="KRR1-like_KH1"/>
</dbReference>
<feature type="domain" description="K Homology" evidence="11">
    <location>
        <begin position="157"/>
        <end position="230"/>
    </location>
</feature>
<evidence type="ECO:0000313" key="12">
    <source>
        <dbReference type="EMBL" id="KXT06240.1"/>
    </source>
</evidence>
<protein>
    <recommendedName>
        <fullName evidence="4">Pre-rRNA-processing protein PNO1</fullName>
    </recommendedName>
    <alternativeName>
        <fullName evidence="8">Pre-rRNA-processing protein pno1</fullName>
    </alternativeName>
</protein>
<dbReference type="Proteomes" id="UP000070133">
    <property type="component" value="Unassembled WGS sequence"/>
</dbReference>
<feature type="region of interest" description="Disordered" evidence="10">
    <location>
        <begin position="285"/>
        <end position="312"/>
    </location>
</feature>
<dbReference type="FunFam" id="3.30.1370.10:FF:000009">
    <property type="entry name" value="RNA-binding protein PNO1"/>
    <property type="match status" value="1"/>
</dbReference>
<dbReference type="Pfam" id="PF10979">
    <property type="entry name" value="DUF2786"/>
    <property type="match status" value="1"/>
</dbReference>
<dbReference type="InterPro" id="IPR055212">
    <property type="entry name" value="KH-I_PNO1_first"/>
</dbReference>
<evidence type="ECO:0000256" key="5">
    <source>
        <dbReference type="ARBA" id="ARBA00022884"/>
    </source>
</evidence>
<feature type="region of interest" description="Disordered" evidence="10">
    <location>
        <begin position="1"/>
        <end position="29"/>
    </location>
</feature>
<name>A0A139HUU5_9PEZI</name>
<keyword evidence="5" id="KW-0694">RNA-binding</keyword>
<comment type="function">
    <text evidence="7">Required for small ribosomal subunit (SSU) synthesis. Has a role in the processing of early nucleolar and late cytoplasmic pre-RNA species.</text>
</comment>
<dbReference type="Pfam" id="PF23771">
    <property type="entry name" value="DUF7168"/>
    <property type="match status" value="1"/>
</dbReference>
<dbReference type="InterPro" id="IPR055592">
    <property type="entry name" value="DUF7168"/>
</dbReference>
<dbReference type="OrthoDB" id="1932641at2759"/>
<dbReference type="CDD" id="cd22391">
    <property type="entry name" value="KH-I_PNO1_rpt1"/>
    <property type="match status" value="1"/>
</dbReference>
<dbReference type="GO" id="GO:0003723">
    <property type="term" value="F:RNA binding"/>
    <property type="evidence" value="ECO:0007669"/>
    <property type="project" value="UniProtKB-KW"/>
</dbReference>
<evidence type="ECO:0000256" key="2">
    <source>
        <dbReference type="ARBA" id="ARBA00007515"/>
    </source>
</evidence>
<evidence type="ECO:0000256" key="8">
    <source>
        <dbReference type="ARBA" id="ARBA00071744"/>
    </source>
</evidence>
<evidence type="ECO:0000256" key="6">
    <source>
        <dbReference type="ARBA" id="ARBA00023242"/>
    </source>
</evidence>
<comment type="subunit">
    <text evidence="3">Component of the small ribosomal subunit, ribosomal RNA processing complex (SSU RRP complex).</text>
</comment>
<dbReference type="EMBL" id="LFZN01000007">
    <property type="protein sequence ID" value="KXT06240.1"/>
    <property type="molecule type" value="Genomic_DNA"/>
</dbReference>
<dbReference type="GO" id="GO:0005730">
    <property type="term" value="C:nucleolus"/>
    <property type="evidence" value="ECO:0007669"/>
    <property type="project" value="UniProtKB-SubCell"/>
</dbReference>
<evidence type="ECO:0000256" key="4">
    <source>
        <dbReference type="ARBA" id="ARBA00016042"/>
    </source>
</evidence>
<proteinExistence type="inferred from homology"/>
<dbReference type="InterPro" id="IPR036612">
    <property type="entry name" value="KH_dom_type_1_sf"/>
</dbReference>
<dbReference type="AlphaFoldDB" id="A0A139HUU5"/>
<accession>A0A139HUU5</accession>
<evidence type="ECO:0000256" key="3">
    <source>
        <dbReference type="ARBA" id="ARBA00011420"/>
    </source>
</evidence>
<gene>
    <name evidence="12" type="ORF">AC578_9184</name>
</gene>
<comment type="subcellular location">
    <subcellularLocation>
        <location evidence="1">Nucleus</location>
        <location evidence="1">Nucleolus</location>
    </subcellularLocation>
</comment>
<dbReference type="Pfam" id="PF17903">
    <property type="entry name" value="KH_KRR1_1st"/>
    <property type="match status" value="1"/>
</dbReference>
<dbReference type="InterPro" id="IPR024498">
    <property type="entry name" value="DUF2786"/>
</dbReference>
<organism evidence="12 13">
    <name type="scientific">Pseudocercospora eumusae</name>
    <dbReference type="NCBI Taxonomy" id="321146"/>
    <lineage>
        <taxon>Eukaryota</taxon>
        <taxon>Fungi</taxon>
        <taxon>Dikarya</taxon>
        <taxon>Ascomycota</taxon>
        <taxon>Pezizomycotina</taxon>
        <taxon>Dothideomycetes</taxon>
        <taxon>Dothideomycetidae</taxon>
        <taxon>Mycosphaerellales</taxon>
        <taxon>Mycosphaerellaceae</taxon>
        <taxon>Pseudocercospora</taxon>
    </lineage>
</organism>
<keyword evidence="9" id="KW-0175">Coiled coil</keyword>
<dbReference type="SMART" id="SM00322">
    <property type="entry name" value="KH"/>
    <property type="match status" value="1"/>
</dbReference>
<dbReference type="PANTHER" id="PTHR12826">
    <property type="entry name" value="RIBONUCLEASE Y"/>
    <property type="match status" value="1"/>
</dbReference>
<dbReference type="InterPro" id="IPR004087">
    <property type="entry name" value="KH_dom"/>
</dbReference>
<dbReference type="PANTHER" id="PTHR12826:SF13">
    <property type="entry name" value="RNA-BINDING PROTEIN PNO1"/>
    <property type="match status" value="1"/>
</dbReference>
<dbReference type="InterPro" id="IPR055211">
    <property type="entry name" value="KH_PNO1_2nd"/>
</dbReference>
<dbReference type="GO" id="GO:0042254">
    <property type="term" value="P:ribosome biogenesis"/>
    <property type="evidence" value="ECO:0007669"/>
    <property type="project" value="UniProtKB-ARBA"/>
</dbReference>
<keyword evidence="13" id="KW-1185">Reference proteome</keyword>
<dbReference type="STRING" id="321146.A0A139HUU5"/>
<dbReference type="Gene3D" id="3.30.1370.10">
    <property type="entry name" value="K Homology domain, type 1"/>
    <property type="match status" value="1"/>
</dbReference>
<sequence length="611" mass="67735">MPAPTALQRAPEDLADETLQDAPPSTAEDEVVLVTATDDQSAENAEDDTVMEVDAASGALFAPEQPSKSRHRVEERKVRVPPHRMTPLKNEWTKIYPPLVEHLKLQVRMNIAKKAVELRTSPHTTDTGAIQKGADFIEAFCLGFDLDDAIALLRLDDLYIRSFEIKDVKNLEGEHKSRAIGRIAGKDGKTKFAIENASRTRIVLADQKVHILGGFKNIHVAQEAVVSLILGSPPGKVYGNLRTAEIVAHLRELDQRWLQKKISGNDYAELRGMLLKLQEDSVPTAASKALTRTPLESPSPQARASRKTQKQPLYKAEVFKTARDDGLAEPHPDQAAVDRAQKCLERGQHPNASKLDAKIALTMAAQIMERAGISHAQVLVGAPREEQQDSAGHAIVRILRNNGKDDGEVNQNAFVGTLCMAMRTFFDCKSYTTLYRPRTKLDIVFYGVARNVDLAADAFARIYNLSLRWALNPEYKGLRGGNSYCLGIAQALKDRAKTEKDAEEARVIEAEARAAAKREQQEASNERARLDRLSASHWASLEDERNALLRQAFERVGVNIFGERLPQPIPRPKSRIMTISQTLEPRDDAPSEVMDLATDSEDDVELKGTTS</sequence>
<evidence type="ECO:0000259" key="11">
    <source>
        <dbReference type="SMART" id="SM00322"/>
    </source>
</evidence>
<feature type="coiled-coil region" evidence="9">
    <location>
        <begin position="493"/>
        <end position="536"/>
    </location>
</feature>
<evidence type="ECO:0000256" key="7">
    <source>
        <dbReference type="ARBA" id="ARBA00025554"/>
    </source>
</evidence>
<reference evidence="12 13" key="1">
    <citation type="submission" date="2015-07" db="EMBL/GenBank/DDBJ databases">
        <title>Comparative genomics of the Sigatoka disease complex on banana suggests a link between parallel evolutionary changes in Pseudocercospora fijiensis and Pseudocercospora eumusae and increased virulence on the banana host.</title>
        <authorList>
            <person name="Chang T.-C."/>
            <person name="Salvucci A."/>
            <person name="Crous P.W."/>
            <person name="Stergiopoulos I."/>
        </authorList>
    </citation>
    <scope>NUCLEOTIDE SEQUENCE [LARGE SCALE GENOMIC DNA]</scope>
    <source>
        <strain evidence="12 13">CBS 114824</strain>
    </source>
</reference>
<comment type="similarity">
    <text evidence="2">Belongs to the PNO1 family.</text>
</comment>
<dbReference type="Pfam" id="PF22891">
    <property type="entry name" value="KH_PNO1_2nd"/>
    <property type="match status" value="1"/>
</dbReference>
<evidence type="ECO:0000313" key="13">
    <source>
        <dbReference type="Proteomes" id="UP000070133"/>
    </source>
</evidence>
<keyword evidence="6" id="KW-0539">Nucleus</keyword>